<dbReference type="PANTHER" id="PTHR48078">
    <property type="entry name" value="THREONINE DEHYDRATASE, MITOCHONDRIAL-RELATED"/>
    <property type="match status" value="1"/>
</dbReference>
<accession>A0A7W9ZII5</accession>
<dbReference type="Pfam" id="PF00291">
    <property type="entry name" value="PALP"/>
    <property type="match status" value="1"/>
</dbReference>
<dbReference type="FunFam" id="3.40.50.1100:FF:000005">
    <property type="entry name" value="Threonine dehydratase catabolic"/>
    <property type="match status" value="1"/>
</dbReference>
<sequence>MTGFSVDQIQAAATRIQDAVVRTPLLTSPQLDALAGCRVFLKAESLQRTGSFKYRGALNTMLSLTAEERGRGVITYSAGNHGQAVAAAARQMGCSATIIMPAVAPAVKVDNCRWWGAEVILYDPATQNRAEVMQTRMEATGAVFIAPFDDLRVMAGQGTIGLEMCRQVQDLGETFDAVLLNTSGGGLASGVTEAVKALSPQTACHIVEQAGYQKMAASLAAGVAQTIRPAPQSIMDGINGPSAGVQPLDVLLRHGVTPLAVSEDQVRYAMSVAFRTLKLVLEPAGAASLAAVLANPGLFAGQRVGLVASGGNVDPDVFIGALQAAG</sequence>
<dbReference type="GO" id="GO:0009097">
    <property type="term" value="P:isoleucine biosynthetic process"/>
    <property type="evidence" value="ECO:0007669"/>
    <property type="project" value="TreeGrafter"/>
</dbReference>
<evidence type="ECO:0000313" key="6">
    <source>
        <dbReference type="EMBL" id="MBB6212106.1"/>
    </source>
</evidence>
<comment type="caution">
    <text evidence="6">The sequence shown here is derived from an EMBL/GenBank/DDBJ whole genome shotgun (WGS) entry which is preliminary data.</text>
</comment>
<dbReference type="GO" id="GO:0003941">
    <property type="term" value="F:L-serine ammonia-lyase activity"/>
    <property type="evidence" value="ECO:0007669"/>
    <property type="project" value="TreeGrafter"/>
</dbReference>
<dbReference type="GO" id="GO:0006567">
    <property type="term" value="P:L-threonine catabolic process"/>
    <property type="evidence" value="ECO:0007669"/>
    <property type="project" value="TreeGrafter"/>
</dbReference>
<keyword evidence="7" id="KW-1185">Reference proteome</keyword>
<keyword evidence="4 6" id="KW-0456">Lyase</keyword>
<dbReference type="RefSeq" id="WP_184265481.1">
    <property type="nucleotide sequence ID" value="NZ_JACIIX010000017.1"/>
</dbReference>
<gene>
    <name evidence="6" type="ORF">FHS48_003554</name>
</gene>
<evidence type="ECO:0000256" key="1">
    <source>
        <dbReference type="ARBA" id="ARBA00001933"/>
    </source>
</evidence>
<name>A0A7W9ZII5_NOVIT</name>
<evidence type="ECO:0000256" key="2">
    <source>
        <dbReference type="ARBA" id="ARBA00010869"/>
    </source>
</evidence>
<dbReference type="CDD" id="cd01562">
    <property type="entry name" value="Thr-dehyd"/>
    <property type="match status" value="1"/>
</dbReference>
<protein>
    <submittedName>
        <fullName evidence="6">Threonine dehydratase</fullName>
        <ecNumber evidence="6">4.3.1.19</ecNumber>
    </submittedName>
</protein>
<organism evidence="6 7">
    <name type="scientific">Novispirillum itersonii</name>
    <name type="common">Aquaspirillum itersonii</name>
    <dbReference type="NCBI Taxonomy" id="189"/>
    <lineage>
        <taxon>Bacteria</taxon>
        <taxon>Pseudomonadati</taxon>
        <taxon>Pseudomonadota</taxon>
        <taxon>Alphaproteobacteria</taxon>
        <taxon>Rhodospirillales</taxon>
        <taxon>Novispirillaceae</taxon>
        <taxon>Novispirillum</taxon>
    </lineage>
</organism>
<dbReference type="GO" id="GO:0006565">
    <property type="term" value="P:L-serine catabolic process"/>
    <property type="evidence" value="ECO:0007669"/>
    <property type="project" value="TreeGrafter"/>
</dbReference>
<proteinExistence type="inferred from homology"/>
<dbReference type="EMBL" id="JACIIX010000017">
    <property type="protein sequence ID" value="MBB6212106.1"/>
    <property type="molecule type" value="Genomic_DNA"/>
</dbReference>
<dbReference type="Gene3D" id="3.40.50.1100">
    <property type="match status" value="2"/>
</dbReference>
<evidence type="ECO:0000256" key="4">
    <source>
        <dbReference type="ARBA" id="ARBA00023239"/>
    </source>
</evidence>
<dbReference type="SUPFAM" id="SSF53686">
    <property type="entry name" value="Tryptophan synthase beta subunit-like PLP-dependent enzymes"/>
    <property type="match status" value="1"/>
</dbReference>
<evidence type="ECO:0000256" key="3">
    <source>
        <dbReference type="ARBA" id="ARBA00022898"/>
    </source>
</evidence>
<evidence type="ECO:0000259" key="5">
    <source>
        <dbReference type="Pfam" id="PF00291"/>
    </source>
</evidence>
<dbReference type="EC" id="4.3.1.19" evidence="6"/>
<keyword evidence="3" id="KW-0663">Pyridoxal phosphate</keyword>
<dbReference type="InterPro" id="IPR001926">
    <property type="entry name" value="TrpB-like_PALP"/>
</dbReference>
<evidence type="ECO:0000313" key="7">
    <source>
        <dbReference type="Proteomes" id="UP000544872"/>
    </source>
</evidence>
<comment type="similarity">
    <text evidence="2">Belongs to the serine/threonine dehydratase family.</text>
</comment>
<dbReference type="AlphaFoldDB" id="A0A7W9ZII5"/>
<dbReference type="InterPro" id="IPR036052">
    <property type="entry name" value="TrpB-like_PALP_sf"/>
</dbReference>
<dbReference type="Proteomes" id="UP000544872">
    <property type="component" value="Unassembled WGS sequence"/>
</dbReference>
<dbReference type="InterPro" id="IPR050147">
    <property type="entry name" value="Ser/Thr_Dehydratase"/>
</dbReference>
<dbReference type="GO" id="GO:0004794">
    <property type="term" value="F:threonine deaminase activity"/>
    <property type="evidence" value="ECO:0007669"/>
    <property type="project" value="UniProtKB-EC"/>
</dbReference>
<comment type="cofactor">
    <cofactor evidence="1">
        <name>pyridoxal 5'-phosphate</name>
        <dbReference type="ChEBI" id="CHEBI:597326"/>
    </cofactor>
</comment>
<feature type="domain" description="Tryptophan synthase beta chain-like PALP" evidence="5">
    <location>
        <begin position="17"/>
        <end position="310"/>
    </location>
</feature>
<dbReference type="PANTHER" id="PTHR48078:SF6">
    <property type="entry name" value="L-THREONINE DEHYDRATASE CATABOLIC TDCB"/>
    <property type="match status" value="1"/>
</dbReference>
<reference evidence="6 7" key="1">
    <citation type="submission" date="2020-08" db="EMBL/GenBank/DDBJ databases">
        <title>Genomic Encyclopedia of Type Strains, Phase IV (KMG-IV): sequencing the most valuable type-strain genomes for metagenomic binning, comparative biology and taxonomic classification.</title>
        <authorList>
            <person name="Goeker M."/>
        </authorList>
    </citation>
    <scope>NUCLEOTIDE SEQUENCE [LARGE SCALE GENOMIC DNA]</scope>
    <source>
        <strain evidence="6 7">DSM 11590</strain>
    </source>
</reference>